<gene>
    <name evidence="12" type="ORF">JAAARDRAFT_153154</name>
</gene>
<keyword evidence="3" id="KW-0962">Peroxisome biogenesis</keyword>
<feature type="domain" description="AAA+ ATPase" evidence="11">
    <location>
        <begin position="579"/>
        <end position="720"/>
    </location>
</feature>
<dbReference type="PROSITE" id="PS00674">
    <property type="entry name" value="AAA"/>
    <property type="match status" value="1"/>
</dbReference>
<dbReference type="InterPro" id="IPR003960">
    <property type="entry name" value="ATPase_AAA_CS"/>
</dbReference>
<dbReference type="PANTHER" id="PTHR23077:SF9">
    <property type="entry name" value="PEROXISOMAL ATPASE PEX6"/>
    <property type="match status" value="1"/>
</dbReference>
<evidence type="ECO:0000256" key="6">
    <source>
        <dbReference type="ARBA" id="ARBA00022840"/>
    </source>
</evidence>
<dbReference type="GO" id="GO:0005524">
    <property type="term" value="F:ATP binding"/>
    <property type="evidence" value="ECO:0007669"/>
    <property type="project" value="UniProtKB-KW"/>
</dbReference>
<dbReference type="Proteomes" id="UP000027265">
    <property type="component" value="Unassembled WGS sequence"/>
</dbReference>
<dbReference type="SMART" id="SM00382">
    <property type="entry name" value="AAA"/>
    <property type="match status" value="2"/>
</dbReference>
<sequence>MDSNSILQAQPLLYPISLASDDFTVYVSTTDLGKVGVLNGDWAVVRSCSGFRSRFVRVFANDELVTQAGVLIASPILVHNIHGSATTSSQSVLVALRASPFGSRPPPIRTARTLTIARVASPCTIDRAYQPIFLNALKGYFDGRRRLIKQGDLLALAIDTDHIASPSESIGESVELEANRIEAPETFDSTLIPNEMVCFRVTNVESDEGDIRASTDCSNLHSGFIDGEYGCWSDSSLTRMVQSGVEYSLVPDAARYLGLERTLPISSIAQKLLASNALADETPSSKLFAITAAALMPKASTFDIHLSVLLKGVAGVGKFTAARLIGQHLGLHILEINCYHLLGENDTKSEGTLRARFEKAKSCSPCILILRHVDALAQTSQAPEPGKEPMLSSSLRDCIDDLENTWKFNGHPVFIYGTTCDATKMSSTILSCFKHEVTFQVPSEIERLDILSSLLLDVPTSPDVSPSMVARQTAALVAGDIVDLVARAKYASIERVVQSTSSNLSKADVSHAGVPLSALDFDVGLAQARAAYSESIGAPKIPSVSWEDVGGLAHVKSEILDTIQLPLEHPELFASGLKKRSGILLYGPPGTGKTLLAKAVATSCSLNFFSVKGPELLNMYIGESEANVRRVFQRARDAKPCVIFFDELDSVAPKRGSHGDSGGVMDRIVSQLLAELDGMSTGKGSADVFVIGATNRPDLLDPALLRPGRFDRLLYLGVSDTHQAQLNILSALTRKFRLHPSLDLLLVAKQCPFNYTGADFYALCSDALLNAMSRKALELDDIIAGLNQSHSLPGHPYPLTPQYYLSEVASPQEIEVLVLQEDFDSALRNLTPSVSQHEMEHYGRIQARFSQNLRDGTE</sequence>
<evidence type="ECO:0000256" key="10">
    <source>
        <dbReference type="ARBA" id="ARBA00048778"/>
    </source>
</evidence>
<evidence type="ECO:0000256" key="2">
    <source>
        <dbReference type="ARBA" id="ARBA00006914"/>
    </source>
</evidence>
<dbReference type="InterPro" id="IPR056995">
    <property type="entry name" value="PEX6_4th_dom"/>
</dbReference>
<evidence type="ECO:0000256" key="1">
    <source>
        <dbReference type="ARBA" id="ARBA00004370"/>
    </source>
</evidence>
<dbReference type="InterPro" id="IPR003593">
    <property type="entry name" value="AAA+_ATPase"/>
</dbReference>
<evidence type="ECO:0000256" key="7">
    <source>
        <dbReference type="ARBA" id="ARBA00023136"/>
    </source>
</evidence>
<evidence type="ECO:0000256" key="8">
    <source>
        <dbReference type="ARBA" id="ARBA00034811"/>
    </source>
</evidence>
<dbReference type="STRING" id="933084.A0A067PX35"/>
<keyword evidence="6" id="KW-0067">ATP-binding</keyword>
<dbReference type="InterPro" id="IPR050168">
    <property type="entry name" value="AAA_ATPase_domain"/>
</dbReference>
<dbReference type="Gene3D" id="1.10.8.60">
    <property type="match status" value="2"/>
</dbReference>
<keyword evidence="5" id="KW-0378">Hydrolase</keyword>
<evidence type="ECO:0000256" key="3">
    <source>
        <dbReference type="ARBA" id="ARBA00022593"/>
    </source>
</evidence>
<evidence type="ECO:0000313" key="12">
    <source>
        <dbReference type="EMBL" id="KDQ59383.1"/>
    </source>
</evidence>
<dbReference type="OrthoDB" id="5553750at2759"/>
<dbReference type="HOGENOM" id="CLU_000688_0_0_1"/>
<comment type="subcellular location">
    <subcellularLocation>
        <location evidence="1">Membrane</location>
    </subcellularLocation>
</comment>
<keyword evidence="4" id="KW-0547">Nucleotide-binding</keyword>
<keyword evidence="7" id="KW-0472">Membrane</keyword>
<evidence type="ECO:0000256" key="4">
    <source>
        <dbReference type="ARBA" id="ARBA00022741"/>
    </source>
</evidence>
<reference evidence="13" key="1">
    <citation type="journal article" date="2014" name="Proc. Natl. Acad. Sci. U.S.A.">
        <title>Extensive sampling of basidiomycete genomes demonstrates inadequacy of the white-rot/brown-rot paradigm for wood decay fungi.</title>
        <authorList>
            <person name="Riley R."/>
            <person name="Salamov A.A."/>
            <person name="Brown D.W."/>
            <person name="Nagy L.G."/>
            <person name="Floudas D."/>
            <person name="Held B.W."/>
            <person name="Levasseur A."/>
            <person name="Lombard V."/>
            <person name="Morin E."/>
            <person name="Otillar R."/>
            <person name="Lindquist E.A."/>
            <person name="Sun H."/>
            <person name="LaButti K.M."/>
            <person name="Schmutz J."/>
            <person name="Jabbour D."/>
            <person name="Luo H."/>
            <person name="Baker S.E."/>
            <person name="Pisabarro A.G."/>
            <person name="Walton J.D."/>
            <person name="Blanchette R.A."/>
            <person name="Henrissat B."/>
            <person name="Martin F."/>
            <person name="Cullen D."/>
            <person name="Hibbett D.S."/>
            <person name="Grigoriev I.V."/>
        </authorList>
    </citation>
    <scope>NUCLEOTIDE SEQUENCE [LARGE SCALE GENOMIC DNA]</scope>
    <source>
        <strain evidence="13">MUCL 33604</strain>
    </source>
</reference>
<proteinExistence type="inferred from homology"/>
<dbReference type="GO" id="GO:0016887">
    <property type="term" value="F:ATP hydrolysis activity"/>
    <property type="evidence" value="ECO:0007669"/>
    <property type="project" value="InterPro"/>
</dbReference>
<dbReference type="InterPro" id="IPR003959">
    <property type="entry name" value="ATPase_AAA_core"/>
</dbReference>
<comment type="catalytic activity">
    <reaction evidence="10">
        <text>ATP + H2O = ADP + phosphate + H(+)</text>
        <dbReference type="Rhea" id="RHEA:13065"/>
        <dbReference type="ChEBI" id="CHEBI:15377"/>
        <dbReference type="ChEBI" id="CHEBI:15378"/>
        <dbReference type="ChEBI" id="CHEBI:30616"/>
        <dbReference type="ChEBI" id="CHEBI:43474"/>
        <dbReference type="ChEBI" id="CHEBI:456216"/>
    </reaction>
    <physiologicalReaction direction="left-to-right" evidence="10">
        <dbReference type="Rhea" id="RHEA:13066"/>
    </physiologicalReaction>
</comment>
<organism evidence="12 13">
    <name type="scientific">Jaapia argillacea MUCL 33604</name>
    <dbReference type="NCBI Taxonomy" id="933084"/>
    <lineage>
        <taxon>Eukaryota</taxon>
        <taxon>Fungi</taxon>
        <taxon>Dikarya</taxon>
        <taxon>Basidiomycota</taxon>
        <taxon>Agaricomycotina</taxon>
        <taxon>Agaricomycetes</taxon>
        <taxon>Agaricomycetidae</taxon>
        <taxon>Jaapiales</taxon>
        <taxon>Jaapiaceae</taxon>
        <taxon>Jaapia</taxon>
    </lineage>
</organism>
<feature type="domain" description="AAA+ ATPase" evidence="11">
    <location>
        <begin position="304"/>
        <end position="443"/>
    </location>
</feature>
<dbReference type="GO" id="GO:0016558">
    <property type="term" value="P:protein import into peroxisome matrix"/>
    <property type="evidence" value="ECO:0007669"/>
    <property type="project" value="TreeGrafter"/>
</dbReference>
<dbReference type="EMBL" id="KL197715">
    <property type="protein sequence ID" value="KDQ59383.1"/>
    <property type="molecule type" value="Genomic_DNA"/>
</dbReference>
<dbReference type="InParanoid" id="A0A067PX35"/>
<evidence type="ECO:0000256" key="5">
    <source>
        <dbReference type="ARBA" id="ARBA00022801"/>
    </source>
</evidence>
<dbReference type="FunFam" id="1.10.8.60:FF:000039">
    <property type="entry name" value="peroxisome biogenesis factor 6"/>
    <property type="match status" value="1"/>
</dbReference>
<dbReference type="FunFam" id="3.40.50.300:FF:000109">
    <property type="entry name" value="Peroxisomal biogenesis factor 6"/>
    <property type="match status" value="1"/>
</dbReference>
<evidence type="ECO:0000256" key="9">
    <source>
        <dbReference type="ARBA" id="ARBA00034920"/>
    </source>
</evidence>
<dbReference type="FunCoup" id="A0A067PX35">
    <property type="interactions" value="111"/>
</dbReference>
<keyword evidence="13" id="KW-1185">Reference proteome</keyword>
<dbReference type="InterPro" id="IPR027417">
    <property type="entry name" value="P-loop_NTPase"/>
</dbReference>
<accession>A0A067PX35</accession>
<dbReference type="CDD" id="cd19527">
    <property type="entry name" value="RecA-like_PEX6_r2"/>
    <property type="match status" value="1"/>
</dbReference>
<dbReference type="Gene3D" id="3.40.50.300">
    <property type="entry name" value="P-loop containing nucleotide triphosphate hydrolases"/>
    <property type="match status" value="2"/>
</dbReference>
<dbReference type="GO" id="GO:0005778">
    <property type="term" value="C:peroxisomal membrane"/>
    <property type="evidence" value="ECO:0007669"/>
    <property type="project" value="TreeGrafter"/>
</dbReference>
<evidence type="ECO:0000313" key="13">
    <source>
        <dbReference type="Proteomes" id="UP000027265"/>
    </source>
</evidence>
<dbReference type="InterPro" id="IPR047533">
    <property type="entry name" value="RecA-like_PEX6_r2"/>
</dbReference>
<evidence type="ECO:0000259" key="11">
    <source>
        <dbReference type="SMART" id="SM00382"/>
    </source>
</evidence>
<comment type="similarity">
    <text evidence="2">Belongs to the AAA ATPase family.</text>
</comment>
<dbReference type="GO" id="GO:0005829">
    <property type="term" value="C:cytosol"/>
    <property type="evidence" value="ECO:0007669"/>
    <property type="project" value="TreeGrafter"/>
</dbReference>
<dbReference type="Pfam" id="PF23315">
    <property type="entry name" value="PEX6_4th"/>
    <property type="match status" value="1"/>
</dbReference>
<name>A0A067PX35_9AGAM</name>
<dbReference type="Pfam" id="PF00004">
    <property type="entry name" value="AAA"/>
    <property type="match status" value="2"/>
</dbReference>
<dbReference type="PANTHER" id="PTHR23077">
    <property type="entry name" value="AAA-FAMILY ATPASE"/>
    <property type="match status" value="1"/>
</dbReference>
<dbReference type="SUPFAM" id="SSF52540">
    <property type="entry name" value="P-loop containing nucleoside triphosphate hydrolases"/>
    <property type="match status" value="2"/>
</dbReference>
<dbReference type="AlphaFoldDB" id="A0A067PX35"/>
<protein>
    <recommendedName>
        <fullName evidence="8">Peroxisomal ATPase PEX6</fullName>
    </recommendedName>
    <alternativeName>
        <fullName evidence="9">Peroxin-6</fullName>
    </alternativeName>
</protein>